<proteinExistence type="predicted"/>
<reference evidence="3 5" key="3">
    <citation type="submission" date="2017-11" db="EMBL/GenBank/DDBJ databases">
        <title>De-novo sequencing of pomegranate (Punica granatum L.) genome.</title>
        <authorList>
            <person name="Akparov Z."/>
            <person name="Amiraslanov A."/>
            <person name="Hajiyeva S."/>
            <person name="Abbasov M."/>
            <person name="Kaur K."/>
            <person name="Hamwieh A."/>
            <person name="Solovyev V."/>
            <person name="Salamov A."/>
            <person name="Braich B."/>
            <person name="Kosarev P."/>
            <person name="Mahmoud A."/>
            <person name="Hajiyev E."/>
            <person name="Babayeva S."/>
            <person name="Izzatullayeva V."/>
            <person name="Mammadov A."/>
            <person name="Mammadov A."/>
            <person name="Sharifova S."/>
            <person name="Ojaghi J."/>
            <person name="Eynullazada K."/>
            <person name="Bayramov B."/>
            <person name="Abdulazimova A."/>
            <person name="Shahmuradov I."/>
        </authorList>
    </citation>
    <scope>NUCLEOTIDE SEQUENCE [LARGE SCALE GENOMIC DNA]</scope>
    <source>
        <strain evidence="3">AG2017</strain>
        <strain evidence="5">cv. AG2017</strain>
        <tissue evidence="3">Leaf</tissue>
    </source>
</reference>
<evidence type="ECO:0000313" key="4">
    <source>
        <dbReference type="Proteomes" id="UP000197138"/>
    </source>
</evidence>
<comment type="caution">
    <text evidence="2">The sequence shown here is derived from an EMBL/GenBank/DDBJ whole genome shotgun (WGS) entry which is preliminary data.</text>
</comment>
<dbReference type="EMBL" id="PGOL01002915">
    <property type="protein sequence ID" value="PKI44356.1"/>
    <property type="molecule type" value="Genomic_DNA"/>
</dbReference>
<protein>
    <submittedName>
        <fullName evidence="2">Uncharacterized protein</fullName>
    </submittedName>
</protein>
<evidence type="ECO:0000313" key="5">
    <source>
        <dbReference type="Proteomes" id="UP000233551"/>
    </source>
</evidence>
<keyword evidence="5" id="KW-1185">Reference proteome</keyword>
<gene>
    <name evidence="2" type="ORF">CDL15_Pgr011813</name>
    <name evidence="3" type="ORF">CRG98_035267</name>
</gene>
<evidence type="ECO:0000313" key="3">
    <source>
        <dbReference type="EMBL" id="PKI44356.1"/>
    </source>
</evidence>
<name>A0A218XF73_PUNGR</name>
<evidence type="ECO:0000313" key="2">
    <source>
        <dbReference type="EMBL" id="OWM83131.1"/>
    </source>
</evidence>
<dbReference type="Proteomes" id="UP000197138">
    <property type="component" value="Unassembled WGS sequence"/>
</dbReference>
<dbReference type="EMBL" id="MTKT01001935">
    <property type="protein sequence ID" value="OWM83131.1"/>
    <property type="molecule type" value="Genomic_DNA"/>
</dbReference>
<reference evidence="2" key="2">
    <citation type="submission" date="2017-06" db="EMBL/GenBank/DDBJ databases">
        <title>The pomegranate genome and the genomics of punicalagin biosynthesis.</title>
        <authorList>
            <person name="Xu C."/>
        </authorList>
    </citation>
    <scope>NUCLEOTIDE SEQUENCE [LARGE SCALE GENOMIC DNA]</scope>
    <source>
        <tissue evidence="2">Fresh leaf</tissue>
    </source>
</reference>
<accession>A0A218XF73</accession>
<dbReference type="Proteomes" id="UP000233551">
    <property type="component" value="Unassembled WGS sequence"/>
</dbReference>
<feature type="region of interest" description="Disordered" evidence="1">
    <location>
        <begin position="51"/>
        <end position="75"/>
    </location>
</feature>
<sequence>MNWLNGVAGLGRKKQFTPALRCSCTSWSKRKSMLVVKPVAKKVVWTLASAEGEVAGQGSRRKARWSSDGLGERGL</sequence>
<evidence type="ECO:0000256" key="1">
    <source>
        <dbReference type="SAM" id="MobiDB-lite"/>
    </source>
</evidence>
<dbReference type="AlphaFoldDB" id="A0A218XF73"/>
<reference evidence="4" key="1">
    <citation type="journal article" date="2017" name="Plant J.">
        <title>The pomegranate (Punica granatum L.) genome and the genomics of punicalagin biosynthesis.</title>
        <authorList>
            <person name="Qin G."/>
            <person name="Xu C."/>
            <person name="Ming R."/>
            <person name="Tang H."/>
            <person name="Guyot R."/>
            <person name="Kramer E.M."/>
            <person name="Hu Y."/>
            <person name="Yi X."/>
            <person name="Qi Y."/>
            <person name="Xu X."/>
            <person name="Gao Z."/>
            <person name="Pan H."/>
            <person name="Jian J."/>
            <person name="Tian Y."/>
            <person name="Yue Z."/>
            <person name="Xu Y."/>
        </authorList>
    </citation>
    <scope>NUCLEOTIDE SEQUENCE [LARGE SCALE GENOMIC DNA]</scope>
    <source>
        <strain evidence="4">cv. Dabenzi</strain>
    </source>
</reference>
<organism evidence="2 4">
    <name type="scientific">Punica granatum</name>
    <name type="common">Pomegranate</name>
    <dbReference type="NCBI Taxonomy" id="22663"/>
    <lineage>
        <taxon>Eukaryota</taxon>
        <taxon>Viridiplantae</taxon>
        <taxon>Streptophyta</taxon>
        <taxon>Embryophyta</taxon>
        <taxon>Tracheophyta</taxon>
        <taxon>Spermatophyta</taxon>
        <taxon>Magnoliopsida</taxon>
        <taxon>eudicotyledons</taxon>
        <taxon>Gunneridae</taxon>
        <taxon>Pentapetalae</taxon>
        <taxon>rosids</taxon>
        <taxon>malvids</taxon>
        <taxon>Myrtales</taxon>
        <taxon>Lythraceae</taxon>
        <taxon>Punica</taxon>
    </lineage>
</organism>